<evidence type="ECO:0000313" key="2">
    <source>
        <dbReference type="EMBL" id="MFC5970943.1"/>
    </source>
</evidence>
<dbReference type="EMBL" id="JBHSQH010000001">
    <property type="protein sequence ID" value="MFC5970943.1"/>
    <property type="molecule type" value="Genomic_DNA"/>
</dbReference>
<evidence type="ECO:0000313" key="3">
    <source>
        <dbReference type="Proteomes" id="UP001596099"/>
    </source>
</evidence>
<organism evidence="2 3">
    <name type="scientific">Halomarina salina</name>
    <dbReference type="NCBI Taxonomy" id="1872699"/>
    <lineage>
        <taxon>Archaea</taxon>
        <taxon>Methanobacteriati</taxon>
        <taxon>Methanobacteriota</taxon>
        <taxon>Stenosarchaea group</taxon>
        <taxon>Halobacteria</taxon>
        <taxon>Halobacteriales</taxon>
        <taxon>Natronomonadaceae</taxon>
        <taxon>Halomarina</taxon>
    </lineage>
</organism>
<accession>A0ABD5RKP8</accession>
<keyword evidence="1" id="KW-1133">Transmembrane helix</keyword>
<gene>
    <name evidence="2" type="ORF">ACFPYI_06315</name>
</gene>
<reference evidence="2 3" key="1">
    <citation type="journal article" date="2019" name="Int. J. Syst. Evol. Microbiol.">
        <title>The Global Catalogue of Microorganisms (GCM) 10K type strain sequencing project: providing services to taxonomists for standard genome sequencing and annotation.</title>
        <authorList>
            <consortium name="The Broad Institute Genomics Platform"/>
            <consortium name="The Broad Institute Genome Sequencing Center for Infectious Disease"/>
            <person name="Wu L."/>
            <person name="Ma J."/>
        </authorList>
    </citation>
    <scope>NUCLEOTIDE SEQUENCE [LARGE SCALE GENOMIC DNA]</scope>
    <source>
        <strain evidence="2 3">CGMCC 1.12543</strain>
    </source>
</reference>
<dbReference type="RefSeq" id="WP_247413857.1">
    <property type="nucleotide sequence ID" value="NZ_JALLGW010000001.1"/>
</dbReference>
<dbReference type="Proteomes" id="UP001596099">
    <property type="component" value="Unassembled WGS sequence"/>
</dbReference>
<name>A0ABD5RKP8_9EURY</name>
<proteinExistence type="predicted"/>
<sequence length="155" mass="16552">MNRDHTGSSADDRQSRFRAGGVGGAMATLVMTLFREPAARSLPPTAHFLSRWLGGSPEDYPLSALAVHLLYGVGGGIGFGFAWRWLEPREEHPETVGLVAGALYGLALSVFGERVVLPYLVGMELEGDESVVFHAGHLVYGLTLGVWVGSRAGQS</sequence>
<protein>
    <recommendedName>
        <fullName evidence="4">DUF1440 domain-containing protein</fullName>
    </recommendedName>
</protein>
<keyword evidence="3" id="KW-1185">Reference proteome</keyword>
<feature type="transmembrane region" description="Helical" evidence="1">
    <location>
        <begin position="95"/>
        <end position="111"/>
    </location>
</feature>
<evidence type="ECO:0008006" key="4">
    <source>
        <dbReference type="Google" id="ProtNLM"/>
    </source>
</evidence>
<keyword evidence="1" id="KW-0472">Membrane</keyword>
<keyword evidence="1" id="KW-0812">Transmembrane</keyword>
<evidence type="ECO:0000256" key="1">
    <source>
        <dbReference type="SAM" id="Phobius"/>
    </source>
</evidence>
<comment type="caution">
    <text evidence="2">The sequence shown here is derived from an EMBL/GenBank/DDBJ whole genome shotgun (WGS) entry which is preliminary data.</text>
</comment>
<feature type="transmembrane region" description="Helical" evidence="1">
    <location>
        <begin position="60"/>
        <end position="83"/>
    </location>
</feature>
<feature type="transmembrane region" description="Helical" evidence="1">
    <location>
        <begin position="131"/>
        <end position="149"/>
    </location>
</feature>
<dbReference type="AlphaFoldDB" id="A0ABD5RKP8"/>